<organism evidence="2 3">
    <name type="scientific">Floridaenema evergladense BLCC-F167</name>
    <dbReference type="NCBI Taxonomy" id="3153639"/>
    <lineage>
        <taxon>Bacteria</taxon>
        <taxon>Bacillati</taxon>
        <taxon>Cyanobacteriota</taxon>
        <taxon>Cyanophyceae</taxon>
        <taxon>Oscillatoriophycideae</taxon>
        <taxon>Aerosakkonematales</taxon>
        <taxon>Aerosakkonemataceae</taxon>
        <taxon>Floridanema</taxon>
        <taxon>Floridanema evergladense</taxon>
    </lineage>
</organism>
<evidence type="ECO:0000256" key="1">
    <source>
        <dbReference type="SAM" id="MobiDB-lite"/>
    </source>
</evidence>
<evidence type="ECO:0000313" key="2">
    <source>
        <dbReference type="EMBL" id="MFB2838221.1"/>
    </source>
</evidence>
<dbReference type="RefSeq" id="WP_413280541.1">
    <property type="nucleotide sequence ID" value="NZ_JBHFNT010000241.1"/>
</dbReference>
<name>A0ABV4WT09_9CYAN</name>
<reference evidence="2 3" key="1">
    <citation type="submission" date="2024-09" db="EMBL/GenBank/DDBJ databases">
        <title>Floridaenema gen nov. (Aerosakkonemataceae, Aerosakkonematales ord. nov., Cyanobacteria) from benthic tropical and subtropical fresh waters, with the description of four new species.</title>
        <authorList>
            <person name="Moretto J.A."/>
            <person name="Berthold D.E."/>
            <person name="Lefler F.W."/>
            <person name="Huang I.-S."/>
            <person name="Laughinghouse H. IV."/>
        </authorList>
    </citation>
    <scope>NUCLEOTIDE SEQUENCE [LARGE SCALE GENOMIC DNA]</scope>
    <source>
        <strain evidence="2 3">BLCC-F167</strain>
    </source>
</reference>
<comment type="caution">
    <text evidence="2">The sequence shown here is derived from an EMBL/GenBank/DDBJ whole genome shotgun (WGS) entry which is preliminary data.</text>
</comment>
<dbReference type="EMBL" id="JBHFNT010000241">
    <property type="protein sequence ID" value="MFB2838221.1"/>
    <property type="molecule type" value="Genomic_DNA"/>
</dbReference>
<sequence>MPEPKLEERVAQLEAEVAHLKSLISPSSTTSNPWWIKITGTFANSTAFEEAMQLGKEYRQSQQEDDEQRIPPPTEGIVIIK</sequence>
<accession>A0ABV4WT09</accession>
<proteinExistence type="predicted"/>
<dbReference type="Proteomes" id="UP001576780">
    <property type="component" value="Unassembled WGS sequence"/>
</dbReference>
<feature type="region of interest" description="Disordered" evidence="1">
    <location>
        <begin position="57"/>
        <end position="81"/>
    </location>
</feature>
<gene>
    <name evidence="2" type="ORF">ACE1CA_27300</name>
</gene>
<keyword evidence="3" id="KW-1185">Reference proteome</keyword>
<protein>
    <submittedName>
        <fullName evidence="2">Uncharacterized protein</fullName>
    </submittedName>
</protein>
<evidence type="ECO:0000313" key="3">
    <source>
        <dbReference type="Proteomes" id="UP001576780"/>
    </source>
</evidence>